<feature type="non-terminal residue" evidence="2">
    <location>
        <position position="1"/>
    </location>
</feature>
<comment type="caution">
    <text evidence="2">The sequence shown here is derived from an EMBL/GenBank/DDBJ whole genome shotgun (WGS) entry which is preliminary data.</text>
</comment>
<evidence type="ECO:0000256" key="1">
    <source>
        <dbReference type="SAM" id="MobiDB-lite"/>
    </source>
</evidence>
<protein>
    <submittedName>
        <fullName evidence="2">Uncharacterized protein</fullName>
    </submittedName>
</protein>
<feature type="compositionally biased region" description="Basic and acidic residues" evidence="1">
    <location>
        <begin position="30"/>
        <end position="45"/>
    </location>
</feature>
<name>A0A699UUM4_TANCI</name>
<dbReference type="EMBL" id="BKCJ011363552">
    <property type="protein sequence ID" value="GFD25813.1"/>
    <property type="molecule type" value="Genomic_DNA"/>
</dbReference>
<evidence type="ECO:0000313" key="2">
    <source>
        <dbReference type="EMBL" id="GFD25813.1"/>
    </source>
</evidence>
<reference evidence="2" key="1">
    <citation type="journal article" date="2019" name="Sci. Rep.">
        <title>Draft genome of Tanacetum cinerariifolium, the natural source of mosquito coil.</title>
        <authorList>
            <person name="Yamashiro T."/>
            <person name="Shiraishi A."/>
            <person name="Satake H."/>
            <person name="Nakayama K."/>
        </authorList>
    </citation>
    <scope>NUCLEOTIDE SEQUENCE</scope>
</reference>
<sequence length="45" mass="5047">SQQAATRNRGKAIVNSPPPIYDQEPSMVAEDDKMSKDKEIDKLML</sequence>
<gene>
    <name evidence="2" type="ORF">Tci_897782</name>
</gene>
<accession>A0A699UUM4</accession>
<proteinExistence type="predicted"/>
<organism evidence="2">
    <name type="scientific">Tanacetum cinerariifolium</name>
    <name type="common">Dalmatian daisy</name>
    <name type="synonym">Chrysanthemum cinerariifolium</name>
    <dbReference type="NCBI Taxonomy" id="118510"/>
    <lineage>
        <taxon>Eukaryota</taxon>
        <taxon>Viridiplantae</taxon>
        <taxon>Streptophyta</taxon>
        <taxon>Embryophyta</taxon>
        <taxon>Tracheophyta</taxon>
        <taxon>Spermatophyta</taxon>
        <taxon>Magnoliopsida</taxon>
        <taxon>eudicotyledons</taxon>
        <taxon>Gunneridae</taxon>
        <taxon>Pentapetalae</taxon>
        <taxon>asterids</taxon>
        <taxon>campanulids</taxon>
        <taxon>Asterales</taxon>
        <taxon>Asteraceae</taxon>
        <taxon>Asteroideae</taxon>
        <taxon>Anthemideae</taxon>
        <taxon>Anthemidinae</taxon>
        <taxon>Tanacetum</taxon>
    </lineage>
</organism>
<feature type="region of interest" description="Disordered" evidence="1">
    <location>
        <begin position="1"/>
        <end position="45"/>
    </location>
</feature>
<dbReference type="AlphaFoldDB" id="A0A699UUM4"/>